<dbReference type="EMBL" id="CP002623">
    <property type="protein sequence ID" value="AEI93185.1"/>
    <property type="molecule type" value="Genomic_DNA"/>
</dbReference>
<evidence type="ECO:0000313" key="3">
    <source>
        <dbReference type="Proteomes" id="UP000001353"/>
    </source>
</evidence>
<dbReference type="OrthoDB" id="8481769at2"/>
<keyword evidence="3" id="KW-1185">Reference proteome</keyword>
<dbReference type="AlphaFoldDB" id="F7ZCF4"/>
<dbReference type="STRING" id="391595.RLO149_c011810"/>
<feature type="region of interest" description="Disordered" evidence="1">
    <location>
        <begin position="275"/>
        <end position="305"/>
    </location>
</feature>
<feature type="compositionally biased region" description="Basic and acidic residues" evidence="1">
    <location>
        <begin position="292"/>
        <end position="305"/>
    </location>
</feature>
<evidence type="ECO:0000256" key="1">
    <source>
        <dbReference type="SAM" id="MobiDB-lite"/>
    </source>
</evidence>
<gene>
    <name evidence="2" type="ordered locus">RLO149_c011810</name>
</gene>
<evidence type="ECO:0008006" key="4">
    <source>
        <dbReference type="Google" id="ProtNLM"/>
    </source>
</evidence>
<proteinExistence type="predicted"/>
<sequence length="305" mass="33486">MDIILHIGAHRTGTASFQDYLRRHVGELSARQIACYEPVRAKDGAPTQGLAMGDVNVSVSAQSQMDQARQKDMQSMLLSDADMLGTLAQNVEKRSLYPAAGVGLKRLAAALDIEISTVLVSIRSLELYWCSALAHGISQGLEVPERNALAQIAHATRGWRDVITDISDALPQTKIAVLPFEKFIGRPDAVLARGAGLDAPFDTQRSWLNRMPTLPDLRRVLNDRGAASADLPFGMGRWNPFTNEEHAALREVYADDMMWLTAGADGRATLIEDRHPERAGSTLPRLTQNKGQQDELDKRQLARPG</sequence>
<evidence type="ECO:0000313" key="2">
    <source>
        <dbReference type="EMBL" id="AEI93185.1"/>
    </source>
</evidence>
<dbReference type="Proteomes" id="UP000001353">
    <property type="component" value="Chromosome"/>
</dbReference>
<name>F7ZCF4_ROSLO</name>
<accession>F7ZCF4</accession>
<organism evidence="2 3">
    <name type="scientific">Roseobacter litoralis (strain ATCC 49566 / DSM 6996 / JCM 21268 / NBRC 15278 / OCh 149)</name>
    <dbReference type="NCBI Taxonomy" id="391595"/>
    <lineage>
        <taxon>Bacteria</taxon>
        <taxon>Pseudomonadati</taxon>
        <taxon>Pseudomonadota</taxon>
        <taxon>Alphaproteobacteria</taxon>
        <taxon>Rhodobacterales</taxon>
        <taxon>Roseobacteraceae</taxon>
        <taxon>Roseobacter</taxon>
    </lineage>
</organism>
<reference evidence="2 3" key="1">
    <citation type="journal article" date="2011" name="BMC Genomics">
        <title>Comparative genome analysis and genome-guided physiological analysis of Roseobacter litoralis.</title>
        <authorList>
            <person name="Kalhoefer D."/>
            <person name="Thole S."/>
            <person name="Voget S."/>
            <person name="Lehmann R."/>
            <person name="Liesegang H."/>
            <person name="Wollher A."/>
            <person name="Daniel R."/>
            <person name="Simon M."/>
            <person name="Brinkhoff T."/>
        </authorList>
    </citation>
    <scope>NUCLEOTIDE SEQUENCE [LARGE SCALE GENOMIC DNA]</scope>
    <source>
        <strain evidence="3">ATCC 49566 / DSM 6996 / JCM 21268 / NBRC 15278 / OCh 149</strain>
    </source>
</reference>
<protein>
    <recommendedName>
        <fullName evidence="4">Sulfotransferase family protein</fullName>
    </recommendedName>
</protein>
<dbReference type="eggNOG" id="ENOG502Z9T4">
    <property type="taxonomic scope" value="Bacteria"/>
</dbReference>
<dbReference type="HOGENOM" id="CLU_893955_0_0_5"/>
<dbReference type="KEGG" id="rli:RLO149_c011810"/>